<dbReference type="OrthoDB" id="5835829at2759"/>
<evidence type="ECO:0000313" key="3">
    <source>
        <dbReference type="Proteomes" id="UP000275267"/>
    </source>
</evidence>
<organism evidence="2 3">
    <name type="scientific">Panicum miliaceum</name>
    <name type="common">Proso millet</name>
    <name type="synonym">Broomcorn millet</name>
    <dbReference type="NCBI Taxonomy" id="4540"/>
    <lineage>
        <taxon>Eukaryota</taxon>
        <taxon>Viridiplantae</taxon>
        <taxon>Streptophyta</taxon>
        <taxon>Embryophyta</taxon>
        <taxon>Tracheophyta</taxon>
        <taxon>Spermatophyta</taxon>
        <taxon>Magnoliopsida</taxon>
        <taxon>Liliopsida</taxon>
        <taxon>Poales</taxon>
        <taxon>Poaceae</taxon>
        <taxon>PACMAD clade</taxon>
        <taxon>Panicoideae</taxon>
        <taxon>Panicodae</taxon>
        <taxon>Paniceae</taxon>
        <taxon>Panicinae</taxon>
        <taxon>Panicum</taxon>
        <taxon>Panicum sect. Panicum</taxon>
    </lineage>
</organism>
<reference evidence="3" key="1">
    <citation type="journal article" date="2019" name="Nat. Commun.">
        <title>The genome of broomcorn millet.</title>
        <authorList>
            <person name="Zou C."/>
            <person name="Miki D."/>
            <person name="Li D."/>
            <person name="Tang Q."/>
            <person name="Xiao L."/>
            <person name="Rajput S."/>
            <person name="Deng P."/>
            <person name="Jia W."/>
            <person name="Huang R."/>
            <person name="Zhang M."/>
            <person name="Sun Y."/>
            <person name="Hu J."/>
            <person name="Fu X."/>
            <person name="Schnable P.S."/>
            <person name="Li F."/>
            <person name="Zhang H."/>
            <person name="Feng B."/>
            <person name="Zhu X."/>
            <person name="Liu R."/>
            <person name="Schnable J.C."/>
            <person name="Zhu J.-K."/>
            <person name="Zhang H."/>
        </authorList>
    </citation>
    <scope>NUCLEOTIDE SEQUENCE [LARGE SCALE GENOMIC DNA]</scope>
</reference>
<dbReference type="Proteomes" id="UP000275267">
    <property type="component" value="Unassembled WGS sequence"/>
</dbReference>
<evidence type="ECO:0000313" key="2">
    <source>
        <dbReference type="EMBL" id="RLM79099.1"/>
    </source>
</evidence>
<accession>A0A3L6QFX7</accession>
<keyword evidence="3" id="KW-1185">Reference proteome</keyword>
<gene>
    <name evidence="2" type="ORF">C2845_PM12G14420</name>
</gene>
<proteinExistence type="predicted"/>
<dbReference type="Gene3D" id="3.40.50.2000">
    <property type="entry name" value="Glycogen Phosphorylase B"/>
    <property type="match status" value="1"/>
</dbReference>
<sequence>MVTAEAASPVGTGGGCRRRVLMFPLPFQGHLTPMMLQLAGTLHAAGVPSADLLPSSSNADFAGMLLRINDRLQEPFRDRLRQALAEEEEGGGAAACLVVDSNLRWMQLVAEDLGRGAGSCSRPAPAAGPWPRDPPHAARLPPPAARDPRPNKQACAGNQITVRI</sequence>
<dbReference type="SUPFAM" id="SSF53756">
    <property type="entry name" value="UDP-Glycosyltransferase/glycogen phosphorylase"/>
    <property type="match status" value="1"/>
</dbReference>
<protein>
    <submittedName>
        <fullName evidence="2">Uncharacterized protein</fullName>
    </submittedName>
</protein>
<dbReference type="AlphaFoldDB" id="A0A3L6QFX7"/>
<dbReference type="EMBL" id="PQIB02000012">
    <property type="protein sequence ID" value="RLM79099.1"/>
    <property type="molecule type" value="Genomic_DNA"/>
</dbReference>
<feature type="region of interest" description="Disordered" evidence="1">
    <location>
        <begin position="116"/>
        <end position="164"/>
    </location>
</feature>
<comment type="caution">
    <text evidence="2">The sequence shown here is derived from an EMBL/GenBank/DDBJ whole genome shotgun (WGS) entry which is preliminary data.</text>
</comment>
<evidence type="ECO:0000256" key="1">
    <source>
        <dbReference type="SAM" id="MobiDB-lite"/>
    </source>
</evidence>
<name>A0A3L6QFX7_PANMI</name>